<dbReference type="GO" id="GO:0005813">
    <property type="term" value="C:centrosome"/>
    <property type="evidence" value="ECO:0007669"/>
    <property type="project" value="TreeGrafter"/>
</dbReference>
<sequence>MTEVTRAWRWPPRRRPNGSWDAERRALRGSRGAASCGLRTSRSWGSDPFYLKYTEMKRKVVNADKLRLSPKEEACILKEDYERRRKLRLLQVQEQERDIALQIREGIKQRRNQQFTRLADKLRAEWENSHTQKIQNLEKLYLGSLRNMGEGHRQAKENAAERKRKAEVRHKEALKVQKNQKEILMKQKTWHIQA</sequence>
<dbReference type="PANTHER" id="PTHR21553:SF25">
    <property type="entry name" value="CENTROSOMAL PROTEIN OF 295 KDA"/>
    <property type="match status" value="1"/>
</dbReference>
<name>A0A8B7TPX5_CASCN</name>
<reference evidence="1" key="1">
    <citation type="submission" date="2025-08" db="UniProtKB">
        <authorList>
            <consortium name="RefSeq"/>
        </authorList>
    </citation>
    <scope>IDENTIFICATION</scope>
    <source>
        <tissue evidence="1">Leukocyte</tissue>
    </source>
</reference>
<evidence type="ECO:0000313" key="1">
    <source>
        <dbReference type="RefSeq" id="XP_020009784.1"/>
    </source>
</evidence>
<proteinExistence type="predicted"/>
<dbReference type="OrthoDB" id="6359887at2759"/>
<dbReference type="GO" id="GO:0005814">
    <property type="term" value="C:centriole"/>
    <property type="evidence" value="ECO:0007669"/>
    <property type="project" value="TreeGrafter"/>
</dbReference>
<dbReference type="GO" id="GO:0005829">
    <property type="term" value="C:cytosol"/>
    <property type="evidence" value="ECO:0007669"/>
    <property type="project" value="TreeGrafter"/>
</dbReference>
<dbReference type="AlphaFoldDB" id="A0A8B7TPX5"/>
<accession>A0A8B7TPX5</accession>
<protein>
    <submittedName>
        <fullName evidence="1">Centrosomal protein of 295 kDa-like isoform X2</fullName>
    </submittedName>
</protein>
<dbReference type="GO" id="GO:0046599">
    <property type="term" value="P:regulation of centriole replication"/>
    <property type="evidence" value="ECO:0007669"/>
    <property type="project" value="TreeGrafter"/>
</dbReference>
<dbReference type="RefSeq" id="XP_020009784.1">
    <property type="nucleotide sequence ID" value="XM_020154195.1"/>
</dbReference>
<organism evidence="1">
    <name type="scientific">Castor canadensis</name>
    <name type="common">American beaver</name>
    <dbReference type="NCBI Taxonomy" id="51338"/>
    <lineage>
        <taxon>Eukaryota</taxon>
        <taxon>Metazoa</taxon>
        <taxon>Chordata</taxon>
        <taxon>Craniata</taxon>
        <taxon>Vertebrata</taxon>
        <taxon>Euteleostomi</taxon>
        <taxon>Mammalia</taxon>
        <taxon>Eutheria</taxon>
        <taxon>Euarchontoglires</taxon>
        <taxon>Glires</taxon>
        <taxon>Rodentia</taxon>
        <taxon>Castorimorpha</taxon>
        <taxon>Castoridae</taxon>
        <taxon>Castor</taxon>
    </lineage>
</organism>
<gene>
    <name evidence="1" type="primary">LOC109678738</name>
</gene>
<dbReference type="PANTHER" id="PTHR21553">
    <property type="entry name" value="ALMS1-RELATED"/>
    <property type="match status" value="1"/>
</dbReference>